<organism evidence="1 2">
    <name type="scientific">Tindallia magadiensis</name>
    <dbReference type="NCBI Taxonomy" id="69895"/>
    <lineage>
        <taxon>Bacteria</taxon>
        <taxon>Bacillati</taxon>
        <taxon>Bacillota</taxon>
        <taxon>Clostridia</taxon>
        <taxon>Peptostreptococcales</taxon>
        <taxon>Tindalliaceae</taxon>
        <taxon>Tindallia</taxon>
    </lineage>
</organism>
<sequence length="150" mass="16721">MQEISTQVIEEIVRKVIEEQMGKAAQDHNRQVDPSGIISIQAKKVQPAPFDTGKPGDQVGITDILSLEESPRLGAGIMELKDTSFEWLLTYDEVTYIIEGTLEILIEGRKVVGNVGDVIFIPKGSKIHFSTPHHTRFLYVAYPANWSENA</sequence>
<proteinExistence type="predicted"/>
<dbReference type="STRING" id="69895.SAMN05192551_10255"/>
<dbReference type="PANTHER" id="PTHR36169:SF1">
    <property type="entry name" value="ACETATE KINASE EUTQ"/>
    <property type="match status" value="1"/>
</dbReference>
<dbReference type="InterPro" id="IPR014710">
    <property type="entry name" value="RmlC-like_jellyroll"/>
</dbReference>
<dbReference type="RefSeq" id="WP_093370131.1">
    <property type="nucleotide sequence ID" value="NZ_FOQA01000002.1"/>
</dbReference>
<evidence type="ECO:0000313" key="2">
    <source>
        <dbReference type="Proteomes" id="UP000199287"/>
    </source>
</evidence>
<dbReference type="AlphaFoldDB" id="A0A1I3BWZ8"/>
<dbReference type="InterPro" id="IPR011051">
    <property type="entry name" value="RmlC_Cupin_sf"/>
</dbReference>
<dbReference type="Gene3D" id="2.60.120.10">
    <property type="entry name" value="Jelly Rolls"/>
    <property type="match status" value="1"/>
</dbReference>
<dbReference type="SUPFAM" id="SSF51182">
    <property type="entry name" value="RmlC-like cupins"/>
    <property type="match status" value="1"/>
</dbReference>
<name>A0A1I3BWZ8_9FIRM</name>
<dbReference type="EMBL" id="FOQA01000002">
    <property type="protein sequence ID" value="SFH66271.1"/>
    <property type="molecule type" value="Genomic_DNA"/>
</dbReference>
<protein>
    <submittedName>
        <fullName evidence="1">Ethanolamine utilization protein EutQ</fullName>
    </submittedName>
</protein>
<keyword evidence="2" id="KW-1185">Reference proteome</keyword>
<dbReference type="Pfam" id="PF06249">
    <property type="entry name" value="EutQ"/>
    <property type="match status" value="1"/>
</dbReference>
<dbReference type="Proteomes" id="UP000199287">
    <property type="component" value="Unassembled WGS sequence"/>
</dbReference>
<gene>
    <name evidence="1" type="ORF">SAMN05192551_10255</name>
</gene>
<dbReference type="CDD" id="cd02228">
    <property type="entry name" value="cupin_EutQ"/>
    <property type="match status" value="1"/>
</dbReference>
<dbReference type="OrthoDB" id="3828611at2"/>
<accession>A0A1I3BWZ8</accession>
<dbReference type="PANTHER" id="PTHR36169">
    <property type="entry name" value="ETHANOLAMINE UTILIZATION PROTEIN EUTQ"/>
    <property type="match status" value="1"/>
</dbReference>
<evidence type="ECO:0000313" key="1">
    <source>
        <dbReference type="EMBL" id="SFH66271.1"/>
    </source>
</evidence>
<reference evidence="2" key="1">
    <citation type="submission" date="2016-10" db="EMBL/GenBank/DDBJ databases">
        <authorList>
            <person name="Varghese N."/>
            <person name="Submissions S."/>
        </authorList>
    </citation>
    <scope>NUCLEOTIDE SEQUENCE [LARGE SCALE GENOMIC DNA]</scope>
    <source>
        <strain evidence="2">Z-7934</strain>
    </source>
</reference>
<dbReference type="InterPro" id="IPR010424">
    <property type="entry name" value="EutQ"/>
</dbReference>